<dbReference type="PANTHER" id="PTHR31325">
    <property type="entry name" value="OS01G0798800 PROTEIN-RELATED"/>
    <property type="match status" value="1"/>
</dbReference>
<dbReference type="AlphaFoldDB" id="M8B723"/>
<proteinExistence type="predicted"/>
<evidence type="ECO:0000313" key="2">
    <source>
        <dbReference type="EnsemblPlants" id="EMT09435"/>
    </source>
</evidence>
<feature type="domain" description="DUF4220" evidence="1">
    <location>
        <begin position="21"/>
        <end position="129"/>
    </location>
</feature>
<sequence length="388" mass="44048">MEDNALSGRVLVFVPLQSIGAILVVLSYRDQVFHNKDVDITCILMGTTLVLDVRWLLRAIGSTWTYAFLKGTKCEELQHAVLCSGRWQRLRRLVVTLDPSRLSCSSGLKEPSSSYRMWARTIGQHNLLREFRDSKRFFSRLATSIGLEESWNEFCYSGVRGLDFSPDEAVRNYLFKTVFLWCGPEDIAVWPRTDKALSTKKKTAIKALSDYMLFLVAVRPGMLPGLKLRSLYEGTRSALNKLWDEEKEHHSRNRNTSGVAEKLAGILRDMEGEDELRNSTLVLSDGAGCAWRMLTLVNTTKLSLPRDPKNMPSPMIKRKLRRMCPELFPDGKPAGMAGGEPFISKEPEGMELDMMLNLILDVWVHLLIYASIRCSRSRLPRQAAQSSR</sequence>
<accession>M8B723</accession>
<organism evidence="2">
    <name type="scientific">Aegilops tauschii</name>
    <name type="common">Tausch's goatgrass</name>
    <name type="synonym">Aegilops squarrosa</name>
    <dbReference type="NCBI Taxonomy" id="37682"/>
    <lineage>
        <taxon>Eukaryota</taxon>
        <taxon>Viridiplantae</taxon>
        <taxon>Streptophyta</taxon>
        <taxon>Embryophyta</taxon>
        <taxon>Tracheophyta</taxon>
        <taxon>Spermatophyta</taxon>
        <taxon>Magnoliopsida</taxon>
        <taxon>Liliopsida</taxon>
        <taxon>Poales</taxon>
        <taxon>Poaceae</taxon>
        <taxon>BOP clade</taxon>
        <taxon>Pooideae</taxon>
        <taxon>Triticodae</taxon>
        <taxon>Triticeae</taxon>
        <taxon>Triticinae</taxon>
        <taxon>Aegilops</taxon>
    </lineage>
</organism>
<protein>
    <recommendedName>
        <fullName evidence="1">DUF4220 domain-containing protein</fullName>
    </recommendedName>
</protein>
<evidence type="ECO:0000259" key="1">
    <source>
        <dbReference type="Pfam" id="PF13968"/>
    </source>
</evidence>
<name>M8B723_AEGTA</name>
<dbReference type="InterPro" id="IPR025315">
    <property type="entry name" value="DUF4220"/>
</dbReference>
<dbReference type="EnsemblPlants" id="EMT09435">
    <property type="protein sequence ID" value="EMT09435"/>
    <property type="gene ID" value="F775_21973"/>
</dbReference>
<dbReference type="Pfam" id="PF13968">
    <property type="entry name" value="DUF4220"/>
    <property type="match status" value="1"/>
</dbReference>
<reference evidence="2" key="1">
    <citation type="submission" date="2015-06" db="UniProtKB">
        <authorList>
            <consortium name="EnsemblPlants"/>
        </authorList>
    </citation>
    <scope>IDENTIFICATION</scope>
</reference>